<dbReference type="STRING" id="212602.A0A420I3E8"/>
<name>A0A420I3E8_9PEZI</name>
<comment type="caution">
    <text evidence="2">The sequence shown here is derived from an EMBL/GenBank/DDBJ whole genome shotgun (WGS) entry which is preliminary data.</text>
</comment>
<reference evidence="2 3" key="1">
    <citation type="journal article" date="2018" name="BMC Genomics">
        <title>Comparative genome analyses reveal sequence features reflecting distinct modes of host-adaptation between dicot and monocot powdery mildew.</title>
        <authorList>
            <person name="Wu Y."/>
            <person name="Ma X."/>
            <person name="Pan Z."/>
            <person name="Kale S.D."/>
            <person name="Song Y."/>
            <person name="King H."/>
            <person name="Zhang Q."/>
            <person name="Presley C."/>
            <person name="Deng X."/>
            <person name="Wei C.I."/>
            <person name="Xiao S."/>
        </authorList>
    </citation>
    <scope>NUCLEOTIDE SEQUENCE [LARGE SCALE GENOMIC DNA]</scope>
    <source>
        <strain evidence="2">UMSG2</strain>
    </source>
</reference>
<feature type="compositionally biased region" description="Low complexity" evidence="1">
    <location>
        <begin position="46"/>
        <end position="62"/>
    </location>
</feature>
<proteinExistence type="predicted"/>
<gene>
    <name evidence="2" type="ORF">OnM2_020101</name>
</gene>
<keyword evidence="3" id="KW-1185">Reference proteome</keyword>
<accession>A0A420I3E8</accession>
<evidence type="ECO:0000313" key="3">
    <source>
        <dbReference type="Proteomes" id="UP000286134"/>
    </source>
</evidence>
<evidence type="ECO:0000313" key="2">
    <source>
        <dbReference type="EMBL" id="RKF64161.1"/>
    </source>
</evidence>
<sequence length="242" mass="24833">MATLAQSAPLDGAGLDNYGSYGAYGAYSSYGQYDASLNNVPKALSAQENPQASAAAADQGTAPSGTPAPVQNDAPNFVAVTTKSGDANVHLRAISANGQRFFIGKDTSTYCPLSDCSRYADFTIFSARPNDANSGLGLYTNVAGGQAVFVTNEGELGYTRAHSGSSPSGSVNNPFQYTPGTDQGATGTLTFNSNTFVACPVPDQAGVYQIYAAAAPNFSKPDCIGVGVATSTYTGTPAYQYN</sequence>
<protein>
    <submittedName>
        <fullName evidence="2">Putative secreted protein</fullName>
    </submittedName>
</protein>
<dbReference type="EMBL" id="MCFK01002087">
    <property type="protein sequence ID" value="RKF64161.1"/>
    <property type="molecule type" value="Genomic_DNA"/>
</dbReference>
<dbReference type="PANTHER" id="PTHR42047:SF1">
    <property type="entry name" value="PROTEIN, PUTATIVE (AFU_ORTHOLOGUE AFUA_6G03560)-RELATED"/>
    <property type="match status" value="1"/>
</dbReference>
<dbReference type="AlphaFoldDB" id="A0A420I3E8"/>
<dbReference type="Proteomes" id="UP000286134">
    <property type="component" value="Unassembled WGS sequence"/>
</dbReference>
<evidence type="ECO:0000256" key="1">
    <source>
        <dbReference type="SAM" id="MobiDB-lite"/>
    </source>
</evidence>
<dbReference type="PANTHER" id="PTHR42047">
    <property type="entry name" value="PROTEIN, PUTATIVE (AFU_ORTHOLOGUE AFUA_6G03560)-RELATED"/>
    <property type="match status" value="1"/>
</dbReference>
<dbReference type="OrthoDB" id="5430620at2759"/>
<feature type="region of interest" description="Disordered" evidence="1">
    <location>
        <begin position="46"/>
        <end position="74"/>
    </location>
</feature>
<organism evidence="2 3">
    <name type="scientific">Erysiphe neolycopersici</name>
    <dbReference type="NCBI Taxonomy" id="212602"/>
    <lineage>
        <taxon>Eukaryota</taxon>
        <taxon>Fungi</taxon>
        <taxon>Dikarya</taxon>
        <taxon>Ascomycota</taxon>
        <taxon>Pezizomycotina</taxon>
        <taxon>Leotiomycetes</taxon>
        <taxon>Erysiphales</taxon>
        <taxon>Erysiphaceae</taxon>
        <taxon>Erysiphe</taxon>
    </lineage>
</organism>
<dbReference type="InterPro" id="IPR052820">
    <property type="entry name" value="PhiA_domain"/>
</dbReference>